<dbReference type="GO" id="GO:0047617">
    <property type="term" value="F:fatty acyl-CoA hydrolase activity"/>
    <property type="evidence" value="ECO:0007669"/>
    <property type="project" value="TreeGrafter"/>
</dbReference>
<dbReference type="Gene3D" id="3.10.129.10">
    <property type="entry name" value="Hotdog Thioesterase"/>
    <property type="match status" value="1"/>
</dbReference>
<dbReference type="Pfam" id="PF13279">
    <property type="entry name" value="4HBT_2"/>
    <property type="match status" value="1"/>
</dbReference>
<evidence type="ECO:0000313" key="2">
    <source>
        <dbReference type="Proteomes" id="UP000468638"/>
    </source>
</evidence>
<dbReference type="OrthoDB" id="9799036at2"/>
<accession>A0A6I4ZQU4</accession>
<dbReference type="Proteomes" id="UP000468638">
    <property type="component" value="Unassembled WGS sequence"/>
</dbReference>
<sequence length="131" mass="15114">MHKHEVVVRFCETDMLGHVNNKNYFVYLEDARIQFFYDAAVIGEKWNYVLASTKCDFVSQAFFHQTLIIESMISRIGNSSFQLDQNILDKDTGNLIAKGESTIVSFNFDKQASEKLSDEVRANLENYLMNV</sequence>
<protein>
    <submittedName>
        <fullName evidence="1">Acyl-CoA thioesterase</fullName>
    </submittedName>
</protein>
<organism evidence="1 2">
    <name type="scientific">Pontibacillus yanchengensis</name>
    <dbReference type="NCBI Taxonomy" id="462910"/>
    <lineage>
        <taxon>Bacteria</taxon>
        <taxon>Bacillati</taxon>
        <taxon>Bacillota</taxon>
        <taxon>Bacilli</taxon>
        <taxon>Bacillales</taxon>
        <taxon>Bacillaceae</taxon>
        <taxon>Pontibacillus</taxon>
    </lineage>
</organism>
<dbReference type="RefSeq" id="WP_160909200.1">
    <property type="nucleotide sequence ID" value="NZ_WMEQ01000002.1"/>
</dbReference>
<proteinExistence type="predicted"/>
<name>A0A6I4ZQU4_9BACI</name>
<comment type="caution">
    <text evidence="1">The sequence shown here is derived from an EMBL/GenBank/DDBJ whole genome shotgun (WGS) entry which is preliminary data.</text>
</comment>
<dbReference type="PANTHER" id="PTHR31793">
    <property type="entry name" value="4-HYDROXYBENZOYL-COA THIOESTERASE FAMILY MEMBER"/>
    <property type="match status" value="1"/>
</dbReference>
<dbReference type="SUPFAM" id="SSF54637">
    <property type="entry name" value="Thioesterase/thiol ester dehydrase-isomerase"/>
    <property type="match status" value="1"/>
</dbReference>
<reference evidence="1 2" key="1">
    <citation type="submission" date="2019-11" db="EMBL/GenBank/DDBJ databases">
        <title>Genome sequences of 17 halophilic strains isolated from different environments.</title>
        <authorList>
            <person name="Furrow R.E."/>
        </authorList>
    </citation>
    <scope>NUCLEOTIDE SEQUENCE [LARGE SCALE GENOMIC DNA]</scope>
    <source>
        <strain evidence="1 2">22514_16_FS</strain>
    </source>
</reference>
<dbReference type="PANTHER" id="PTHR31793:SF24">
    <property type="entry name" value="LONG-CHAIN ACYL-COA THIOESTERASE FADM"/>
    <property type="match status" value="1"/>
</dbReference>
<dbReference type="CDD" id="cd00586">
    <property type="entry name" value="4HBT"/>
    <property type="match status" value="1"/>
</dbReference>
<dbReference type="InterPro" id="IPR050563">
    <property type="entry name" value="4-hydroxybenzoyl-CoA_TE"/>
</dbReference>
<dbReference type="AlphaFoldDB" id="A0A6I4ZQU4"/>
<dbReference type="EMBL" id="WMEQ01000002">
    <property type="protein sequence ID" value="MYL32625.1"/>
    <property type="molecule type" value="Genomic_DNA"/>
</dbReference>
<dbReference type="InterPro" id="IPR029069">
    <property type="entry name" value="HotDog_dom_sf"/>
</dbReference>
<gene>
    <name evidence="1" type="ORF">GLW05_03350</name>
</gene>
<evidence type="ECO:0000313" key="1">
    <source>
        <dbReference type="EMBL" id="MYL32625.1"/>
    </source>
</evidence>